<organism evidence="2">
    <name type="scientific">Billgrantia gudaonensis</name>
    <dbReference type="NCBI Taxonomy" id="376427"/>
    <lineage>
        <taxon>Bacteria</taxon>
        <taxon>Pseudomonadati</taxon>
        <taxon>Pseudomonadota</taxon>
        <taxon>Gammaproteobacteria</taxon>
        <taxon>Oceanospirillales</taxon>
        <taxon>Halomonadaceae</taxon>
        <taxon>Billgrantia</taxon>
    </lineage>
</organism>
<comment type="caution">
    <text evidence="2">The sequence shown here is derived from an EMBL/GenBank/DDBJ whole genome shotgun (WGS) entry which is preliminary data.</text>
</comment>
<name>A0A432JK20_9GAMM</name>
<dbReference type="AlphaFoldDB" id="A0A432JK20"/>
<accession>A0A432JK20</accession>
<proteinExistence type="predicted"/>
<protein>
    <submittedName>
        <fullName evidence="2">Uncharacterized protein</fullName>
    </submittedName>
</protein>
<dbReference type="SUPFAM" id="SSF53822">
    <property type="entry name" value="Periplasmic binding protein-like I"/>
    <property type="match status" value="1"/>
</dbReference>
<dbReference type="EMBL" id="RXHI01000006">
    <property type="protein sequence ID" value="RUA22950.1"/>
    <property type="molecule type" value="Genomic_DNA"/>
</dbReference>
<sequence length="85" mass="8974">MAVEDFGGEVDGIPIEVIHGDHRNRADTGASRARNGTTAKGWDMINDLSNPGSPWPCAVADEQQRHAIVNSSSNIGLTNDACSPT</sequence>
<gene>
    <name evidence="2" type="ORF">DSL92_02675</name>
</gene>
<reference evidence="2" key="1">
    <citation type="submission" date="2018-12" db="EMBL/GenBank/DDBJ databases">
        <authorList>
            <person name="Jadhav K."/>
            <person name="Kushwaha B."/>
            <person name="Jadhav I."/>
        </authorList>
    </citation>
    <scope>NUCLEOTIDE SEQUENCE [LARGE SCALE GENOMIC DNA]</scope>
    <source>
        <strain evidence="2">SBS 10</strain>
    </source>
</reference>
<dbReference type="InterPro" id="IPR028082">
    <property type="entry name" value="Peripla_BP_I"/>
</dbReference>
<evidence type="ECO:0000256" key="1">
    <source>
        <dbReference type="SAM" id="MobiDB-lite"/>
    </source>
</evidence>
<dbReference type="Gene3D" id="3.40.50.2300">
    <property type="match status" value="1"/>
</dbReference>
<evidence type="ECO:0000313" key="2">
    <source>
        <dbReference type="EMBL" id="RUA22950.1"/>
    </source>
</evidence>
<feature type="region of interest" description="Disordered" evidence="1">
    <location>
        <begin position="21"/>
        <end position="40"/>
    </location>
</feature>